<reference evidence="3" key="1">
    <citation type="submission" date="2015-04" db="UniProtKB">
        <authorList>
            <consortium name="EnsemblPlants"/>
        </authorList>
    </citation>
    <scope>IDENTIFICATION</scope>
</reference>
<keyword evidence="2" id="KW-1133">Transmembrane helix</keyword>
<evidence type="ECO:0000256" key="1">
    <source>
        <dbReference type="SAM" id="MobiDB-lite"/>
    </source>
</evidence>
<name>A0A0E0M0X5_ORYPU</name>
<evidence type="ECO:0000256" key="2">
    <source>
        <dbReference type="SAM" id="Phobius"/>
    </source>
</evidence>
<organism evidence="3">
    <name type="scientific">Oryza punctata</name>
    <name type="common">Red rice</name>
    <dbReference type="NCBI Taxonomy" id="4537"/>
    <lineage>
        <taxon>Eukaryota</taxon>
        <taxon>Viridiplantae</taxon>
        <taxon>Streptophyta</taxon>
        <taxon>Embryophyta</taxon>
        <taxon>Tracheophyta</taxon>
        <taxon>Spermatophyta</taxon>
        <taxon>Magnoliopsida</taxon>
        <taxon>Liliopsida</taxon>
        <taxon>Poales</taxon>
        <taxon>Poaceae</taxon>
        <taxon>BOP clade</taxon>
        <taxon>Oryzoideae</taxon>
        <taxon>Oryzeae</taxon>
        <taxon>Oryzinae</taxon>
        <taxon>Oryza</taxon>
    </lineage>
</organism>
<dbReference type="Gramene" id="OPUNC09G07940.1">
    <property type="protein sequence ID" value="OPUNC09G07940.1"/>
    <property type="gene ID" value="OPUNC09G07940"/>
</dbReference>
<dbReference type="AlphaFoldDB" id="A0A0E0M0X5"/>
<protein>
    <submittedName>
        <fullName evidence="3">Uncharacterized protein</fullName>
    </submittedName>
</protein>
<dbReference type="Proteomes" id="UP000026962">
    <property type="component" value="Chromosome 9"/>
</dbReference>
<dbReference type="EnsemblPlants" id="OPUNC09G07940.1">
    <property type="protein sequence ID" value="OPUNC09G07940.1"/>
    <property type="gene ID" value="OPUNC09G07940"/>
</dbReference>
<evidence type="ECO:0000313" key="3">
    <source>
        <dbReference type="EnsemblPlants" id="OPUNC09G07940.1"/>
    </source>
</evidence>
<feature type="region of interest" description="Disordered" evidence="1">
    <location>
        <begin position="30"/>
        <end position="50"/>
    </location>
</feature>
<feature type="compositionally biased region" description="Polar residues" evidence="1">
    <location>
        <begin position="41"/>
        <end position="50"/>
    </location>
</feature>
<keyword evidence="2" id="KW-0812">Transmembrane</keyword>
<keyword evidence="4" id="KW-1185">Reference proteome</keyword>
<proteinExistence type="predicted"/>
<dbReference type="HOGENOM" id="CLU_1621677_0_0_1"/>
<feature type="transmembrane region" description="Helical" evidence="2">
    <location>
        <begin position="144"/>
        <end position="163"/>
    </location>
</feature>
<keyword evidence="2" id="KW-0472">Membrane</keyword>
<sequence length="164" mass="19173">MASSSLLLRSAARELRRRLRRSIFPPMEQGSRLLTTDGAGKNTTSTSTPNATQFQLHLENPLRSDYADYVEIFKKLQVHRDELIAYKRYLLQKKKESDMDYLLTLDQFSDTMEEWSSMLRQSKEVLEAKNKQSAQMYRLVRQRALLISYSSVFALALYNLYLFS</sequence>
<dbReference type="OMA" id="YAHCVET"/>
<reference evidence="3" key="2">
    <citation type="submission" date="2018-05" db="EMBL/GenBank/DDBJ databases">
        <title>OpunRS2 (Oryza punctata Reference Sequence Version 2).</title>
        <authorList>
            <person name="Zhang J."/>
            <person name="Kudrna D."/>
            <person name="Lee S."/>
            <person name="Talag J."/>
            <person name="Welchert J."/>
            <person name="Wing R.A."/>
        </authorList>
    </citation>
    <scope>NUCLEOTIDE SEQUENCE [LARGE SCALE GENOMIC DNA]</scope>
</reference>
<accession>A0A0E0M0X5</accession>
<evidence type="ECO:0000313" key="4">
    <source>
        <dbReference type="Proteomes" id="UP000026962"/>
    </source>
</evidence>